<dbReference type="EMBL" id="AYTS01000034">
    <property type="protein sequence ID" value="OOP57409.1"/>
    <property type="molecule type" value="Genomic_DNA"/>
</dbReference>
<dbReference type="Pfam" id="PF04055">
    <property type="entry name" value="Radical_SAM"/>
    <property type="match status" value="1"/>
</dbReference>
<evidence type="ECO:0000259" key="6">
    <source>
        <dbReference type="PROSITE" id="PS51918"/>
    </source>
</evidence>
<dbReference type="GO" id="GO:0003824">
    <property type="term" value="F:catalytic activity"/>
    <property type="evidence" value="ECO:0007669"/>
    <property type="project" value="InterPro"/>
</dbReference>
<dbReference type="AlphaFoldDB" id="A0A1V4AWG6"/>
<evidence type="ECO:0000256" key="3">
    <source>
        <dbReference type="ARBA" id="ARBA00022723"/>
    </source>
</evidence>
<dbReference type="InterPro" id="IPR007197">
    <property type="entry name" value="rSAM"/>
</dbReference>
<evidence type="ECO:0000256" key="1">
    <source>
        <dbReference type="ARBA" id="ARBA00001966"/>
    </source>
</evidence>
<dbReference type="InterPro" id="IPR023885">
    <property type="entry name" value="4Fe4S-binding_SPASM_dom"/>
</dbReference>
<dbReference type="Gene3D" id="3.20.20.70">
    <property type="entry name" value="Aldolase class I"/>
    <property type="match status" value="1"/>
</dbReference>
<dbReference type="Pfam" id="PF13186">
    <property type="entry name" value="SPASM"/>
    <property type="match status" value="1"/>
</dbReference>
<name>A0A1V4AWG6_9BACT</name>
<dbReference type="InterPro" id="IPR058240">
    <property type="entry name" value="rSAM_sf"/>
</dbReference>
<dbReference type="PROSITE" id="PS51918">
    <property type="entry name" value="RADICAL_SAM"/>
    <property type="match status" value="1"/>
</dbReference>
<reference evidence="7 8" key="1">
    <citation type="journal article" date="2017" name="Water Res.">
        <title>Discovery and metagenomic analysis of an anammox bacterial enrichment related to Candidatus "Brocadia caroliniensis" in a full-scale glycerol-fed nitritation-denitritation separate centrate treatment process.</title>
        <authorList>
            <person name="Park H."/>
            <person name="Brotto A.C."/>
            <person name="van Loosdrecht M.C."/>
            <person name="Chandran K."/>
        </authorList>
    </citation>
    <scope>NUCLEOTIDE SEQUENCE [LARGE SCALE GENOMIC DNA]</scope>
    <source>
        <strain evidence="7">26THWARD</strain>
    </source>
</reference>
<protein>
    <recommendedName>
        <fullName evidence="6">Radical SAM core domain-containing protein</fullName>
    </recommendedName>
</protein>
<keyword evidence="4" id="KW-0408">Iron</keyword>
<evidence type="ECO:0000256" key="5">
    <source>
        <dbReference type="ARBA" id="ARBA00023014"/>
    </source>
</evidence>
<dbReference type="SUPFAM" id="SSF102114">
    <property type="entry name" value="Radical SAM enzymes"/>
    <property type="match status" value="1"/>
</dbReference>
<accession>A0A1V4AWG6</accession>
<gene>
    <name evidence="7" type="ORF">AYP45_03595</name>
</gene>
<dbReference type="PANTHER" id="PTHR11228:SF7">
    <property type="entry name" value="PQQA PEPTIDE CYCLASE"/>
    <property type="match status" value="1"/>
</dbReference>
<dbReference type="SFLD" id="SFLDS00029">
    <property type="entry name" value="Radical_SAM"/>
    <property type="match status" value="1"/>
</dbReference>
<dbReference type="InterPro" id="IPR013785">
    <property type="entry name" value="Aldolase_TIM"/>
</dbReference>
<dbReference type="GO" id="GO:0046872">
    <property type="term" value="F:metal ion binding"/>
    <property type="evidence" value="ECO:0007669"/>
    <property type="project" value="UniProtKB-KW"/>
</dbReference>
<evidence type="ECO:0000256" key="4">
    <source>
        <dbReference type="ARBA" id="ARBA00023004"/>
    </source>
</evidence>
<comment type="cofactor">
    <cofactor evidence="1">
        <name>[4Fe-4S] cluster</name>
        <dbReference type="ChEBI" id="CHEBI:49883"/>
    </cofactor>
</comment>
<dbReference type="GO" id="GO:0051536">
    <property type="term" value="F:iron-sulfur cluster binding"/>
    <property type="evidence" value="ECO:0007669"/>
    <property type="project" value="UniProtKB-KW"/>
</dbReference>
<dbReference type="SFLD" id="SFLDG01067">
    <property type="entry name" value="SPASM/twitch_domain_containing"/>
    <property type="match status" value="1"/>
</dbReference>
<dbReference type="Proteomes" id="UP000189681">
    <property type="component" value="Unassembled WGS sequence"/>
</dbReference>
<keyword evidence="3" id="KW-0479">Metal-binding</keyword>
<sequence length="368" mass="42825">MALGFSGSNNGITTNCKKFAISDFEDNNFYHNNSIPMEVSYFINDICNLKCMHCYVGYSNLNNHLSIQAWEDVFDELIVSGARTFGNVGKEPLLSWHKTKELLHYFKTKRTEIPSLRFGFVTNGILLNEHNIIELEFIKPDYIDISLDGNRKTHDWIRGTGSYDKLMNNLSVLSKYELSKKIFISLTLNKINASSIAEVIETIYNLGIKNILISPYVTLNIHDNLFISNDEIIFEIQKLTKGEIVNFTNYKGLNIYFKNDFTTTRDLMEKMADRNIINKHELLIDNYGVIFEKYSINDNNIYFNYLPWDTLYIQAIRISHDGYVSNCYDMFFKNYPERAVGNVREKSIREILKNVNVFKEEYASSNFL</sequence>
<keyword evidence="2" id="KW-0949">S-adenosyl-L-methionine</keyword>
<dbReference type="InterPro" id="IPR050377">
    <property type="entry name" value="Radical_SAM_PqqE_MftC-like"/>
</dbReference>
<proteinExistence type="predicted"/>
<keyword evidence="5" id="KW-0411">Iron-sulfur</keyword>
<organism evidence="7 8">
    <name type="scientific">Candidatus Brocadia carolinensis</name>
    <dbReference type="NCBI Taxonomy" id="1004156"/>
    <lineage>
        <taxon>Bacteria</taxon>
        <taxon>Pseudomonadati</taxon>
        <taxon>Planctomycetota</taxon>
        <taxon>Candidatus Brocadiia</taxon>
        <taxon>Candidatus Brocadiales</taxon>
        <taxon>Candidatus Brocadiaceae</taxon>
        <taxon>Candidatus Brocadia</taxon>
    </lineage>
</organism>
<dbReference type="STRING" id="1004156.AYP45_03595"/>
<evidence type="ECO:0000313" key="8">
    <source>
        <dbReference type="Proteomes" id="UP000189681"/>
    </source>
</evidence>
<feature type="domain" description="Radical SAM core" evidence="6">
    <location>
        <begin position="29"/>
        <end position="254"/>
    </location>
</feature>
<evidence type="ECO:0000313" key="7">
    <source>
        <dbReference type="EMBL" id="OOP57409.1"/>
    </source>
</evidence>
<comment type="caution">
    <text evidence="7">The sequence shown here is derived from an EMBL/GenBank/DDBJ whole genome shotgun (WGS) entry which is preliminary data.</text>
</comment>
<dbReference type="CDD" id="cd01335">
    <property type="entry name" value="Radical_SAM"/>
    <property type="match status" value="1"/>
</dbReference>
<dbReference type="PANTHER" id="PTHR11228">
    <property type="entry name" value="RADICAL SAM DOMAIN PROTEIN"/>
    <property type="match status" value="1"/>
</dbReference>
<evidence type="ECO:0000256" key="2">
    <source>
        <dbReference type="ARBA" id="ARBA00022691"/>
    </source>
</evidence>